<organism evidence="2 3">
    <name type="scientific">Caminicella sporogenes DSM 14501</name>
    <dbReference type="NCBI Taxonomy" id="1121266"/>
    <lineage>
        <taxon>Bacteria</taxon>
        <taxon>Bacillati</taxon>
        <taxon>Bacillota</taxon>
        <taxon>Clostridia</taxon>
        <taxon>Peptostreptococcales</taxon>
        <taxon>Caminicellaceae</taxon>
        <taxon>Caminicella</taxon>
    </lineage>
</organism>
<keyword evidence="3" id="KW-1185">Reference proteome</keyword>
<dbReference type="AlphaFoldDB" id="A0A1M6SEG2"/>
<keyword evidence="1" id="KW-0812">Transmembrane</keyword>
<dbReference type="STRING" id="1121266.SAMN02745883_02029"/>
<feature type="transmembrane region" description="Helical" evidence="1">
    <location>
        <begin position="12"/>
        <end position="31"/>
    </location>
</feature>
<dbReference type="Proteomes" id="UP000184082">
    <property type="component" value="Unassembled WGS sequence"/>
</dbReference>
<gene>
    <name evidence="2" type="ORF">SAMN02745883_02029</name>
</gene>
<keyword evidence="1" id="KW-1133">Transmembrane helix</keyword>
<dbReference type="EMBL" id="FRAJ01000018">
    <property type="protein sequence ID" value="SHK43065.1"/>
    <property type="molecule type" value="Genomic_DNA"/>
</dbReference>
<accession>A0A1M6SEG2</accession>
<protein>
    <recommendedName>
        <fullName evidence="4">DUF948 domain-containing protein</fullName>
    </recommendedName>
</protein>
<sequence length="133" mass="14818">MSQITINLTDLGLIILWGALVTLIIYLILVLRKFYFTMKEIQEIISVNKENIEMTLNEMPSIAKNLDEITGEVSHDVQMVRGTIDAIAQKSEVAAASLEDTGDLITGIAAIIQVGLFIKNIYEKISPKKKRVI</sequence>
<name>A0A1M6SEG2_9FIRM</name>
<proteinExistence type="predicted"/>
<keyword evidence="1" id="KW-0472">Membrane</keyword>
<evidence type="ECO:0000313" key="2">
    <source>
        <dbReference type="EMBL" id="SHK43065.1"/>
    </source>
</evidence>
<dbReference type="RefSeq" id="WP_072968155.1">
    <property type="nucleotide sequence ID" value="NZ_FRAJ01000018.1"/>
</dbReference>
<reference evidence="2 3" key="1">
    <citation type="submission" date="2016-11" db="EMBL/GenBank/DDBJ databases">
        <authorList>
            <person name="Jaros S."/>
            <person name="Januszkiewicz K."/>
            <person name="Wedrychowicz H."/>
        </authorList>
    </citation>
    <scope>NUCLEOTIDE SEQUENCE [LARGE SCALE GENOMIC DNA]</scope>
    <source>
        <strain evidence="2 3">DSM 14501</strain>
    </source>
</reference>
<evidence type="ECO:0000256" key="1">
    <source>
        <dbReference type="SAM" id="Phobius"/>
    </source>
</evidence>
<evidence type="ECO:0008006" key="4">
    <source>
        <dbReference type="Google" id="ProtNLM"/>
    </source>
</evidence>
<evidence type="ECO:0000313" key="3">
    <source>
        <dbReference type="Proteomes" id="UP000184082"/>
    </source>
</evidence>